<keyword evidence="2" id="KW-1185">Reference proteome</keyword>
<name>A0ACD1HIS6_9EURO</name>
<gene>
    <name evidence="1" type="ORF">BO66DRAFT_435359</name>
</gene>
<evidence type="ECO:0000313" key="2">
    <source>
        <dbReference type="Proteomes" id="UP000249661"/>
    </source>
</evidence>
<protein>
    <submittedName>
        <fullName evidence="1">Uncharacterized protein</fullName>
    </submittedName>
</protein>
<organism evidence="1 2">
    <name type="scientific">Aspergillus aculeatinus CBS 121060</name>
    <dbReference type="NCBI Taxonomy" id="1448322"/>
    <lineage>
        <taxon>Eukaryota</taxon>
        <taxon>Fungi</taxon>
        <taxon>Dikarya</taxon>
        <taxon>Ascomycota</taxon>
        <taxon>Pezizomycotina</taxon>
        <taxon>Eurotiomycetes</taxon>
        <taxon>Eurotiomycetidae</taxon>
        <taxon>Eurotiales</taxon>
        <taxon>Aspergillaceae</taxon>
        <taxon>Aspergillus</taxon>
        <taxon>Aspergillus subgen. Circumdati</taxon>
    </lineage>
</organism>
<proteinExistence type="predicted"/>
<dbReference type="EMBL" id="KZ824939">
    <property type="protein sequence ID" value="RAH73416.1"/>
    <property type="molecule type" value="Genomic_DNA"/>
</dbReference>
<sequence length="86" mass="9728">MPPKPINSPPLHPKKVDGFVRHDDAPLDDYEKEAWKSQEEHEKESEGLAFDAPRRLTAKHITHQPVMDPELRFYAGCYGGDVVFGG</sequence>
<evidence type="ECO:0000313" key="1">
    <source>
        <dbReference type="EMBL" id="RAH73416.1"/>
    </source>
</evidence>
<dbReference type="Proteomes" id="UP000249661">
    <property type="component" value="Unassembled WGS sequence"/>
</dbReference>
<accession>A0ACD1HIS6</accession>
<reference evidence="1" key="1">
    <citation type="submission" date="2018-02" db="EMBL/GenBank/DDBJ databases">
        <title>The genomes of Aspergillus section Nigri reveals drivers in fungal speciation.</title>
        <authorList>
            <consortium name="DOE Joint Genome Institute"/>
            <person name="Vesth T.C."/>
            <person name="Nybo J."/>
            <person name="Theobald S."/>
            <person name="Brandl J."/>
            <person name="Frisvad J.C."/>
            <person name="Nielsen K.F."/>
            <person name="Lyhne E.K."/>
            <person name="Kogle M.E."/>
            <person name="Kuo A."/>
            <person name="Riley R."/>
            <person name="Clum A."/>
            <person name="Nolan M."/>
            <person name="Lipzen A."/>
            <person name="Salamov A."/>
            <person name="Henrissat B."/>
            <person name="Wiebenga A."/>
            <person name="De vries R.P."/>
            <person name="Grigoriev I.V."/>
            <person name="Mortensen U.H."/>
            <person name="Andersen M.R."/>
            <person name="Baker S.E."/>
        </authorList>
    </citation>
    <scope>NUCLEOTIDE SEQUENCE</scope>
    <source>
        <strain evidence="1">CBS 121060</strain>
    </source>
</reference>